<dbReference type="GO" id="GO:0000976">
    <property type="term" value="F:transcription cis-regulatory region binding"/>
    <property type="evidence" value="ECO:0007669"/>
    <property type="project" value="TreeGrafter"/>
</dbReference>
<dbReference type="Gene3D" id="1.10.10.10">
    <property type="entry name" value="Winged helix-like DNA-binding domain superfamily/Winged helix DNA-binding domain"/>
    <property type="match status" value="1"/>
</dbReference>
<comment type="cofactor">
    <cofactor evidence="8">
        <name>Zn(2+)</name>
        <dbReference type="ChEBI" id="CHEBI:29105"/>
    </cofactor>
    <text evidence="8">Binds 1 zinc ion per subunit.</text>
</comment>
<evidence type="ECO:0000256" key="5">
    <source>
        <dbReference type="ARBA" id="ARBA00023015"/>
    </source>
</evidence>
<gene>
    <name evidence="9" type="ORF">CJ218_02355</name>
</gene>
<name>A0A2N6SFR0_9BACL</name>
<dbReference type="Proteomes" id="UP000235670">
    <property type="component" value="Unassembled WGS sequence"/>
</dbReference>
<accession>A0A2N6SFR0</accession>
<dbReference type="GO" id="GO:0003700">
    <property type="term" value="F:DNA-binding transcription factor activity"/>
    <property type="evidence" value="ECO:0007669"/>
    <property type="project" value="InterPro"/>
</dbReference>
<dbReference type="AlphaFoldDB" id="A0A2N6SFR0"/>
<dbReference type="InterPro" id="IPR036388">
    <property type="entry name" value="WH-like_DNA-bd_sf"/>
</dbReference>
<evidence type="ECO:0000256" key="8">
    <source>
        <dbReference type="PIRSR" id="PIRSR602481-1"/>
    </source>
</evidence>
<dbReference type="CDD" id="cd07153">
    <property type="entry name" value="Fur_like"/>
    <property type="match status" value="1"/>
</dbReference>
<evidence type="ECO:0000256" key="4">
    <source>
        <dbReference type="ARBA" id="ARBA00022833"/>
    </source>
</evidence>
<dbReference type="InterPro" id="IPR002481">
    <property type="entry name" value="FUR"/>
</dbReference>
<dbReference type="GO" id="GO:0045892">
    <property type="term" value="P:negative regulation of DNA-templated transcription"/>
    <property type="evidence" value="ECO:0007669"/>
    <property type="project" value="TreeGrafter"/>
</dbReference>
<dbReference type="STRING" id="84135.GCA_001052115_01509"/>
<keyword evidence="5" id="KW-0805">Transcription regulation</keyword>
<keyword evidence="7" id="KW-0804">Transcription</keyword>
<feature type="binding site" evidence="8">
    <location>
        <position position="102"/>
    </location>
    <ligand>
        <name>Zn(2+)</name>
        <dbReference type="ChEBI" id="CHEBI:29105"/>
    </ligand>
</feature>
<organism evidence="9 10">
    <name type="scientific">Gemella sanguinis</name>
    <dbReference type="NCBI Taxonomy" id="84135"/>
    <lineage>
        <taxon>Bacteria</taxon>
        <taxon>Bacillati</taxon>
        <taxon>Bacillota</taxon>
        <taxon>Bacilli</taxon>
        <taxon>Bacillales</taxon>
        <taxon>Gemellaceae</taxon>
        <taxon>Gemella</taxon>
    </lineage>
</organism>
<dbReference type="PANTHER" id="PTHR33202">
    <property type="entry name" value="ZINC UPTAKE REGULATION PROTEIN"/>
    <property type="match status" value="1"/>
</dbReference>
<dbReference type="GO" id="GO:1900376">
    <property type="term" value="P:regulation of secondary metabolite biosynthetic process"/>
    <property type="evidence" value="ECO:0007669"/>
    <property type="project" value="TreeGrafter"/>
</dbReference>
<dbReference type="GO" id="GO:0008270">
    <property type="term" value="F:zinc ion binding"/>
    <property type="evidence" value="ECO:0007669"/>
    <property type="project" value="TreeGrafter"/>
</dbReference>
<dbReference type="SUPFAM" id="SSF46785">
    <property type="entry name" value="Winged helix' DNA-binding domain"/>
    <property type="match status" value="1"/>
</dbReference>
<keyword evidence="2" id="KW-0678">Repressor</keyword>
<evidence type="ECO:0000313" key="10">
    <source>
        <dbReference type="Proteomes" id="UP000235670"/>
    </source>
</evidence>
<dbReference type="PANTHER" id="PTHR33202:SF7">
    <property type="entry name" value="FERRIC UPTAKE REGULATION PROTEIN"/>
    <property type="match status" value="1"/>
</dbReference>
<evidence type="ECO:0000313" key="9">
    <source>
        <dbReference type="EMBL" id="PMC52750.1"/>
    </source>
</evidence>
<evidence type="ECO:0000256" key="2">
    <source>
        <dbReference type="ARBA" id="ARBA00022491"/>
    </source>
</evidence>
<evidence type="ECO:0000256" key="3">
    <source>
        <dbReference type="ARBA" id="ARBA00022723"/>
    </source>
</evidence>
<dbReference type="RefSeq" id="WP_031550982.1">
    <property type="nucleotide sequence ID" value="NZ_CAKARP010000012.1"/>
</dbReference>
<dbReference type="Pfam" id="PF01475">
    <property type="entry name" value="FUR"/>
    <property type="match status" value="1"/>
</dbReference>
<evidence type="ECO:0000256" key="1">
    <source>
        <dbReference type="ARBA" id="ARBA00007957"/>
    </source>
</evidence>
<keyword evidence="4 8" id="KW-0862">Zinc</keyword>
<feature type="binding site" evidence="8">
    <location>
        <position position="139"/>
    </location>
    <ligand>
        <name>Zn(2+)</name>
        <dbReference type="ChEBI" id="CHEBI:29105"/>
    </ligand>
</feature>
<evidence type="ECO:0000256" key="7">
    <source>
        <dbReference type="ARBA" id="ARBA00023163"/>
    </source>
</evidence>
<dbReference type="InterPro" id="IPR036390">
    <property type="entry name" value="WH_DNA-bd_sf"/>
</dbReference>
<protein>
    <submittedName>
        <fullName evidence="9">Ferric iron uptake transcriptional regulator</fullName>
    </submittedName>
</protein>
<proteinExistence type="inferred from homology"/>
<reference evidence="9 10" key="1">
    <citation type="submission" date="2017-09" db="EMBL/GenBank/DDBJ databases">
        <title>Bacterial strain isolated from the female urinary microbiota.</title>
        <authorList>
            <person name="Thomas-White K."/>
            <person name="Kumar N."/>
            <person name="Forster S."/>
            <person name="Putonti C."/>
            <person name="Lawley T."/>
            <person name="Wolfe A.J."/>
        </authorList>
    </citation>
    <scope>NUCLEOTIDE SEQUENCE [LARGE SCALE GENOMIC DNA]</scope>
    <source>
        <strain evidence="9 10">UMB0186</strain>
    </source>
</reference>
<dbReference type="InterPro" id="IPR043135">
    <property type="entry name" value="Fur_C"/>
</dbReference>
<sequence>MSIYNDIIEIIQKSTYKLTPQREKIVEILVENSELHLSAEELYFILKEKTPDIGIATVYRTLDIFYELKILEKISFSNGVSKYHLRQSLDGSLHHHLICTKCNTIEKVSNSLFNKLIEYMKKEYSFEVQDNSLSFYGTCSKCREKGEK</sequence>
<dbReference type="FunFam" id="1.10.10.10:FF:000051">
    <property type="entry name" value="Fur family transcriptional regulator"/>
    <property type="match status" value="1"/>
</dbReference>
<feature type="binding site" evidence="8">
    <location>
        <position position="142"/>
    </location>
    <ligand>
        <name>Zn(2+)</name>
        <dbReference type="ChEBI" id="CHEBI:29105"/>
    </ligand>
</feature>
<dbReference type="Gene3D" id="3.30.1490.190">
    <property type="match status" value="1"/>
</dbReference>
<evidence type="ECO:0000256" key="6">
    <source>
        <dbReference type="ARBA" id="ARBA00023125"/>
    </source>
</evidence>
<keyword evidence="6" id="KW-0238">DNA-binding</keyword>
<dbReference type="OrthoDB" id="8659436at2"/>
<dbReference type="EMBL" id="PNGT01000002">
    <property type="protein sequence ID" value="PMC52750.1"/>
    <property type="molecule type" value="Genomic_DNA"/>
</dbReference>
<feature type="binding site" evidence="8">
    <location>
        <position position="99"/>
    </location>
    <ligand>
        <name>Zn(2+)</name>
        <dbReference type="ChEBI" id="CHEBI:29105"/>
    </ligand>
</feature>
<keyword evidence="3 8" id="KW-0479">Metal-binding</keyword>
<comment type="similarity">
    <text evidence="1">Belongs to the Fur family.</text>
</comment>
<comment type="caution">
    <text evidence="9">The sequence shown here is derived from an EMBL/GenBank/DDBJ whole genome shotgun (WGS) entry which is preliminary data.</text>
</comment>